<organism evidence="1">
    <name type="scientific">Salmonella enterica</name>
    <name type="common">Salmonella choleraesuis</name>
    <dbReference type="NCBI Taxonomy" id="28901"/>
    <lineage>
        <taxon>Bacteria</taxon>
        <taxon>Pseudomonadati</taxon>
        <taxon>Pseudomonadota</taxon>
        <taxon>Gammaproteobacteria</taxon>
        <taxon>Enterobacterales</taxon>
        <taxon>Enterobacteriaceae</taxon>
        <taxon>Salmonella</taxon>
    </lineage>
</organism>
<gene>
    <name evidence="1" type="ORF">AMM99_23720</name>
    <name evidence="2" type="ORF">C3A45_16375</name>
</gene>
<comment type="caution">
    <text evidence="1">The sequence shown here is derived from an EMBL/GenBank/DDBJ whole genome shotgun (WGS) entry which is preliminary data.</text>
</comment>
<name>A0A5U4CV47_SALER</name>
<protein>
    <submittedName>
        <fullName evidence="1">Uncharacterized protein</fullName>
    </submittedName>
</protein>
<proteinExistence type="predicted"/>
<evidence type="ECO:0000313" key="1">
    <source>
        <dbReference type="EMBL" id="EBP8539554.1"/>
    </source>
</evidence>
<dbReference type="EMBL" id="AAGMUQ010000019">
    <property type="protein sequence ID" value="EBP8539554.1"/>
    <property type="molecule type" value="Genomic_DNA"/>
</dbReference>
<dbReference type="AlphaFoldDB" id="A0A5U4CV47"/>
<dbReference type="EMBL" id="AAIHDD010000009">
    <property type="protein sequence ID" value="ECE1827810.1"/>
    <property type="molecule type" value="Genomic_DNA"/>
</dbReference>
<evidence type="ECO:0000313" key="2">
    <source>
        <dbReference type="EMBL" id="ECE1827810.1"/>
    </source>
</evidence>
<sequence length="287" mass="33882">MESKENHALSLMIKFSLFEDECFPVLKNHFGEACYNAAITNYKSNYKRYVHRYVAIAHIYHSLINCSSLFDMNVRLYLRKQITVRDEQLKKFSMAMHESYVQQLFIQYAKLCEAFMDIISEEGKDSTSHRDKYNNLISKNGLEDVYAPLSELLKKIKSSSIQILRNKIFAHPYKETGKIAAFSPHIAVEEIYKTLRELCDEDKKSQYDNEERKILFFTNHHLLKGENSKKHLRIIYEFMKKLRMNVFFNIDPYIHLDGQEAIDIIKTRLIINITLTSEIKSKTQKLQ</sequence>
<reference evidence="1" key="1">
    <citation type="submission" date="2018-07" db="EMBL/GenBank/DDBJ databases">
        <authorList>
            <consortium name="PulseNet: The National Subtyping Network for Foodborne Disease Surveillance"/>
            <person name="Tarr C.L."/>
            <person name="Trees E."/>
            <person name="Katz L.S."/>
            <person name="Carleton-Romer H.A."/>
            <person name="Stroika S."/>
            <person name="Kucerova Z."/>
            <person name="Roache K.F."/>
            <person name="Sabol A.L."/>
            <person name="Besser J."/>
            <person name="Gerner-Smidt P."/>
        </authorList>
    </citation>
    <scope>NUCLEOTIDE SEQUENCE</scope>
    <source>
        <strain evidence="1">2015K-0757</strain>
        <strain evidence="2">PNUSAS031776</strain>
    </source>
</reference>
<accession>A0A5U4CV47</accession>